<dbReference type="Proteomes" id="UP000501168">
    <property type="component" value="Chromosome"/>
</dbReference>
<dbReference type="RefSeq" id="WP_166913775.1">
    <property type="nucleotide sequence ID" value="NZ_CP050253.1"/>
</dbReference>
<dbReference type="EMBL" id="CP050253">
    <property type="protein sequence ID" value="QIQ20231.1"/>
    <property type="molecule type" value="Genomic_DNA"/>
</dbReference>
<evidence type="ECO:0000313" key="3">
    <source>
        <dbReference type="Proteomes" id="UP000501168"/>
    </source>
</evidence>
<gene>
    <name evidence="2" type="ORF">IPMB12_00165</name>
</gene>
<dbReference type="AlphaFoldDB" id="A0A6G9I7P9"/>
<dbReference type="KEGG" id="orb:IPMB12_00165"/>
<name>A0A6G9I7P9_9GAMM</name>
<evidence type="ECO:0000313" key="2">
    <source>
        <dbReference type="EMBL" id="QIQ20231.1"/>
    </source>
</evidence>
<keyword evidence="3" id="KW-1185">Reference proteome</keyword>
<reference evidence="2 3" key="1">
    <citation type="submission" date="2020-03" db="EMBL/GenBank/DDBJ databases">
        <title>Complete genome sequence of Orbus sp. IPMB12 (BCRC 80908).</title>
        <authorList>
            <person name="Lo W.-S."/>
            <person name="Chang T.-H."/>
            <person name="Kuo C.-H."/>
        </authorList>
    </citation>
    <scope>NUCLEOTIDE SEQUENCE [LARGE SCALE GENOMIC DNA]</scope>
    <source>
        <strain evidence="2 3">IPMB12</strain>
    </source>
</reference>
<protein>
    <submittedName>
        <fullName evidence="2">Uncharacterized protein</fullName>
    </submittedName>
</protein>
<feature type="region of interest" description="Disordered" evidence="1">
    <location>
        <begin position="1"/>
        <end position="21"/>
    </location>
</feature>
<evidence type="ECO:0000256" key="1">
    <source>
        <dbReference type="SAM" id="MobiDB-lite"/>
    </source>
</evidence>
<accession>A0A6G9I7P9</accession>
<sequence>MSVGHALPVIHSSSGTSPEDHHTQLVFAQSNHCAQELSPSDNNCALHCMTCFSLLPTIEVTVNQHHPQITATPFTVYWTPNEFLPELRPPRSHQR</sequence>
<proteinExistence type="predicted"/>
<dbReference type="InParanoid" id="A0A6G9I7P9"/>
<organism evidence="2 3">
    <name type="scientific">Zophobihabitans entericus</name>
    <dbReference type="NCBI Taxonomy" id="1635327"/>
    <lineage>
        <taxon>Bacteria</taxon>
        <taxon>Pseudomonadati</taxon>
        <taxon>Pseudomonadota</taxon>
        <taxon>Gammaproteobacteria</taxon>
        <taxon>Orbales</taxon>
        <taxon>Orbaceae</taxon>
        <taxon>Zophobihabitans</taxon>
    </lineage>
</organism>